<feature type="compositionally biased region" description="Acidic residues" evidence="13">
    <location>
        <begin position="42"/>
        <end position="56"/>
    </location>
</feature>
<dbReference type="GO" id="GO:0051276">
    <property type="term" value="P:chromosome organization"/>
    <property type="evidence" value="ECO:0007669"/>
    <property type="project" value="InterPro"/>
</dbReference>
<dbReference type="OrthoDB" id="10072614at2759"/>
<feature type="compositionally biased region" description="Basic and acidic residues" evidence="13">
    <location>
        <begin position="418"/>
        <end position="429"/>
    </location>
</feature>
<dbReference type="Proteomes" id="UP000027586">
    <property type="component" value="Unassembled WGS sequence"/>
</dbReference>
<feature type="compositionally biased region" description="Basic and acidic residues" evidence="13">
    <location>
        <begin position="378"/>
        <end position="393"/>
    </location>
</feature>
<reference evidence="15" key="1">
    <citation type="submission" date="2013-08" db="EMBL/GenBank/DDBJ databases">
        <title>Gene expansion shapes genome architecture in the human pathogen Lichtheimia corymbifera: an evolutionary genomics analysis in the ancient terrestrial Mucorales (Mucoromycotina).</title>
        <authorList>
            <person name="Schwartze V.U."/>
            <person name="Winter S."/>
            <person name="Shelest E."/>
            <person name="Marcet-Houben M."/>
            <person name="Horn F."/>
            <person name="Wehner S."/>
            <person name="Hoffmann K."/>
            <person name="Riege K."/>
            <person name="Sammeth M."/>
            <person name="Nowrousian M."/>
            <person name="Valiante V."/>
            <person name="Linde J."/>
            <person name="Jacobsen I.D."/>
            <person name="Marz M."/>
            <person name="Brakhage A.A."/>
            <person name="Gabaldon T."/>
            <person name="Bocker S."/>
            <person name="Voigt K."/>
        </authorList>
    </citation>
    <scope>NUCLEOTIDE SEQUENCE [LARGE SCALE GENOMIC DNA]</scope>
    <source>
        <strain evidence="15">FSU 9682</strain>
    </source>
</reference>
<evidence type="ECO:0000256" key="8">
    <source>
        <dbReference type="ARBA" id="ARBA00023054"/>
    </source>
</evidence>
<dbReference type="PANTHER" id="PTHR19306:SF6">
    <property type="entry name" value="STRUCTURAL MAINTENANCE OF CHROMOSOMES PROTEIN 6"/>
    <property type="match status" value="1"/>
</dbReference>
<comment type="similarity">
    <text evidence="3">Belongs to the SMC family. SMC6 subfamily.</text>
</comment>
<evidence type="ECO:0000313" key="15">
    <source>
        <dbReference type="EMBL" id="CDH53746.1"/>
    </source>
</evidence>
<keyword evidence="4" id="KW-0158">Chromosome</keyword>
<dbReference type="VEuPathDB" id="FungiDB:LCOR_05065.1"/>
<keyword evidence="7" id="KW-0067">ATP-binding</keyword>
<gene>
    <name evidence="15" type="ORF">LCOR_05065.1</name>
</gene>
<feature type="domain" description="RecF/RecN/SMC N-terminal" evidence="14">
    <location>
        <begin position="86"/>
        <end position="1086"/>
    </location>
</feature>
<dbReference type="InterPro" id="IPR036277">
    <property type="entry name" value="SMC_hinge_sf"/>
</dbReference>
<dbReference type="AlphaFoldDB" id="A0A068RXN5"/>
<keyword evidence="8 12" id="KW-0175">Coiled coil</keyword>
<sequence>MSPSVKRRLSPTEEIDGDSHSDTSVSNSQVARKKARLVDGNDQGEESSDTDYDEDEDLEIESQALSNAHSMSVARGMEVSEAGTISCVEIFNFMCHKHLKIELGPKINFIIGHNGSGKSAILTAITIALGAKANSTNRGKNLSSLIREGSNAALAIVKLTNKGSDAYKADVYGDEIIIERKLLRDGGGQYKIKSSNNKTVSTKREELVAICDHMSIQIDNPLTVLSQDMARQFLNSSSSHDKYMLFMRGTQLLQLHEDYETILESIETTKAIIDRKKVFLPELKKEANIAKETYEEMLSARDIEADIEKAQNELVWRQIALKEEETEKKRKELQQYEEVMRQLEERRTQAENKAKRQEEELQEAQRVAEEFQAMGVPHLEDRQRLENEKSKLESDMQALLGDMTEINGQVRAAKVRVEKHESDIARETAKQNSDSQAKRTQVQEKLDELKDTLDRKKEQREACEKELEETNGKKRELDDDYDEARKNFDHHMRSMQDAKKQIESLRMQRQNRLTAFGRNMPQLLQDIDREQRWQRKPVGPLGRYLKLKKPEYSDVIEMVLNKFMNAFVVENFNDQKLLKALLRKHRMEWGTTIFVAKHDIFDFSESEPDERFVTMLRALEFDNEWVKRQLVIVASIQQIVLVQKRSQGDDIMNNGGPKNVKSCFSQDCYKVGAQQGLRSEGMTKYNGPPRLTSDVGSAIERAENKLRAMNNQKAELEQAVRHADRKRQELRDRFRKLMNDRTRLDEEITRLSHQYRKLEESMKEEEPVNIQVFMTMRDDLLEKIKTLKGQYAGLVTQQSGIRGKIEAVAMKIEEYQVAEDEHQKELNEYKATIRSIEAMKATANQDVDKYQTKMDRVRQRMDIAQKEFKHLENTLADWLNKAQLNFPDRVDTDESPDQLSRKIAHLQVRKQEKENSTGVSLEEAQEIAIQKHREYINAEQTVRTMDGLTKRMNKALRARTDRWLEMRKYIALTASGHFRYFMDKRGDDGVLKFSHEKQKLDMRVLTGDQNNKTGARRKDSKSLSGGEKSFSQVSLLLALWQGVSSPILCLDEFDVYMDAVNRKQSMKLMMDSACENSSQYILITPQDASNMVPGPYVTVHRLADPERRQE</sequence>
<keyword evidence="5" id="KW-0547">Nucleotide-binding</keyword>
<feature type="compositionally biased region" description="Polar residues" evidence="13">
    <location>
        <begin position="430"/>
        <end position="440"/>
    </location>
</feature>
<dbReference type="GO" id="GO:0003684">
    <property type="term" value="F:damaged DNA binding"/>
    <property type="evidence" value="ECO:0007669"/>
    <property type="project" value="TreeGrafter"/>
</dbReference>
<dbReference type="InterPro" id="IPR003395">
    <property type="entry name" value="RecF/RecN/SMC_N"/>
</dbReference>
<dbReference type="STRING" id="1263082.A0A068RXN5"/>
<evidence type="ECO:0000256" key="6">
    <source>
        <dbReference type="ARBA" id="ARBA00022763"/>
    </source>
</evidence>
<dbReference type="SUPFAM" id="SSF75553">
    <property type="entry name" value="Smc hinge domain"/>
    <property type="match status" value="1"/>
</dbReference>
<dbReference type="PANTHER" id="PTHR19306">
    <property type="entry name" value="STRUCTURAL MAINTENANCE OF CHROMOSOMES 5,6 SMC5, SMC6"/>
    <property type="match status" value="1"/>
</dbReference>
<keyword evidence="11" id="KW-0539">Nucleus</keyword>
<evidence type="ECO:0000256" key="5">
    <source>
        <dbReference type="ARBA" id="ARBA00022741"/>
    </source>
</evidence>
<evidence type="ECO:0000313" key="16">
    <source>
        <dbReference type="Proteomes" id="UP000027586"/>
    </source>
</evidence>
<feature type="region of interest" description="Disordered" evidence="13">
    <location>
        <begin position="418"/>
        <end position="477"/>
    </location>
</feature>
<name>A0A068RXN5_9FUNG</name>
<dbReference type="Pfam" id="PF02463">
    <property type="entry name" value="SMC_N"/>
    <property type="match status" value="1"/>
</dbReference>
<dbReference type="Gene3D" id="1.10.287.1490">
    <property type="match status" value="1"/>
</dbReference>
<evidence type="ECO:0000256" key="10">
    <source>
        <dbReference type="ARBA" id="ARBA00023204"/>
    </source>
</evidence>
<evidence type="ECO:0000256" key="12">
    <source>
        <dbReference type="SAM" id="Coils"/>
    </source>
</evidence>
<feature type="region of interest" description="Disordered" evidence="13">
    <location>
        <begin position="1007"/>
        <end position="1026"/>
    </location>
</feature>
<feature type="coiled-coil region" evidence="12">
    <location>
        <begin position="699"/>
        <end position="761"/>
    </location>
</feature>
<organism evidence="15 16">
    <name type="scientific">Lichtheimia corymbifera JMRC:FSU:9682</name>
    <dbReference type="NCBI Taxonomy" id="1263082"/>
    <lineage>
        <taxon>Eukaryota</taxon>
        <taxon>Fungi</taxon>
        <taxon>Fungi incertae sedis</taxon>
        <taxon>Mucoromycota</taxon>
        <taxon>Mucoromycotina</taxon>
        <taxon>Mucoromycetes</taxon>
        <taxon>Mucorales</taxon>
        <taxon>Lichtheimiaceae</taxon>
        <taxon>Lichtheimia</taxon>
    </lineage>
</organism>
<keyword evidence="9" id="KW-0233">DNA recombination</keyword>
<feature type="coiled-coil region" evidence="12">
    <location>
        <begin position="812"/>
        <end position="881"/>
    </location>
</feature>
<evidence type="ECO:0000256" key="4">
    <source>
        <dbReference type="ARBA" id="ARBA00022454"/>
    </source>
</evidence>
<dbReference type="GO" id="GO:0030915">
    <property type="term" value="C:Smc5-Smc6 complex"/>
    <property type="evidence" value="ECO:0007669"/>
    <property type="project" value="TreeGrafter"/>
</dbReference>
<dbReference type="GO" id="GO:0003697">
    <property type="term" value="F:single-stranded DNA binding"/>
    <property type="evidence" value="ECO:0007669"/>
    <property type="project" value="TreeGrafter"/>
</dbReference>
<protein>
    <submittedName>
        <fullName evidence="15">P-loop containing nucleoside triphosphatehydrolase protein</fullName>
    </submittedName>
</protein>
<evidence type="ECO:0000259" key="14">
    <source>
        <dbReference type="Pfam" id="PF02463"/>
    </source>
</evidence>
<dbReference type="InterPro" id="IPR027417">
    <property type="entry name" value="P-loop_NTPase"/>
</dbReference>
<feature type="region of interest" description="Disordered" evidence="13">
    <location>
        <begin position="372"/>
        <end position="393"/>
    </location>
</feature>
<evidence type="ECO:0000256" key="1">
    <source>
        <dbReference type="ARBA" id="ARBA00004123"/>
    </source>
</evidence>
<proteinExistence type="inferred from homology"/>
<evidence type="ECO:0000256" key="13">
    <source>
        <dbReference type="SAM" id="MobiDB-lite"/>
    </source>
</evidence>
<evidence type="ECO:0000256" key="9">
    <source>
        <dbReference type="ARBA" id="ARBA00023172"/>
    </source>
</evidence>
<dbReference type="GO" id="GO:0005634">
    <property type="term" value="C:nucleus"/>
    <property type="evidence" value="ECO:0007669"/>
    <property type="project" value="UniProtKB-SubCell"/>
</dbReference>
<dbReference type="GO" id="GO:0005524">
    <property type="term" value="F:ATP binding"/>
    <property type="evidence" value="ECO:0007669"/>
    <property type="project" value="UniProtKB-KW"/>
</dbReference>
<dbReference type="EMBL" id="CBTN010000019">
    <property type="protein sequence ID" value="CDH53746.1"/>
    <property type="molecule type" value="Genomic_DNA"/>
</dbReference>
<dbReference type="GO" id="GO:0035861">
    <property type="term" value="C:site of double-strand break"/>
    <property type="evidence" value="ECO:0007669"/>
    <property type="project" value="TreeGrafter"/>
</dbReference>
<comment type="caution">
    <text evidence="15">The sequence shown here is derived from an EMBL/GenBank/DDBJ whole genome shotgun (WGS) entry which is preliminary data.</text>
</comment>
<keyword evidence="6" id="KW-0227">DNA damage</keyword>
<evidence type="ECO:0000256" key="2">
    <source>
        <dbReference type="ARBA" id="ARBA00004286"/>
    </source>
</evidence>
<keyword evidence="16" id="KW-1185">Reference proteome</keyword>
<keyword evidence="10" id="KW-0234">DNA repair</keyword>
<dbReference type="Gene3D" id="3.40.50.300">
    <property type="entry name" value="P-loop containing nucleotide triphosphate hydrolases"/>
    <property type="match status" value="2"/>
</dbReference>
<dbReference type="GO" id="GO:0000724">
    <property type="term" value="P:double-strand break repair via homologous recombination"/>
    <property type="evidence" value="ECO:0007669"/>
    <property type="project" value="TreeGrafter"/>
</dbReference>
<accession>A0A068RXN5</accession>
<evidence type="ECO:0000256" key="11">
    <source>
        <dbReference type="ARBA" id="ARBA00023242"/>
    </source>
</evidence>
<dbReference type="SUPFAM" id="SSF52540">
    <property type="entry name" value="P-loop containing nucleoside triphosphate hydrolases"/>
    <property type="match status" value="1"/>
</dbReference>
<evidence type="ECO:0000256" key="7">
    <source>
        <dbReference type="ARBA" id="ARBA00022840"/>
    </source>
</evidence>
<feature type="region of interest" description="Disordered" evidence="13">
    <location>
        <begin position="1"/>
        <end position="56"/>
    </location>
</feature>
<comment type="subcellular location">
    <subcellularLocation>
        <location evidence="2">Chromosome</location>
    </subcellularLocation>
    <subcellularLocation>
        <location evidence="1">Nucleus</location>
    </subcellularLocation>
</comment>
<feature type="compositionally biased region" description="Basic and acidic residues" evidence="13">
    <location>
        <begin position="441"/>
        <end position="477"/>
    </location>
</feature>
<evidence type="ECO:0000256" key="3">
    <source>
        <dbReference type="ARBA" id="ARBA00006793"/>
    </source>
</evidence>
<dbReference type="GO" id="GO:0016787">
    <property type="term" value="F:hydrolase activity"/>
    <property type="evidence" value="ECO:0007669"/>
    <property type="project" value="UniProtKB-KW"/>
</dbReference>